<reference evidence="9" key="1">
    <citation type="submission" date="2025-08" db="UniProtKB">
        <authorList>
            <consortium name="Ensembl"/>
        </authorList>
    </citation>
    <scope>IDENTIFICATION</scope>
</reference>
<evidence type="ECO:0000256" key="7">
    <source>
        <dbReference type="ARBA" id="ARBA00023328"/>
    </source>
</evidence>
<evidence type="ECO:0000313" key="9">
    <source>
        <dbReference type="Ensembl" id="ENSGMOP00000013683.2"/>
    </source>
</evidence>
<evidence type="ECO:0000256" key="6">
    <source>
        <dbReference type="ARBA" id="ARBA00023242"/>
    </source>
</evidence>
<dbReference type="GeneTree" id="ENSGT00390000016702"/>
<dbReference type="Ensembl" id="ENSGMOT00000014044.2">
    <property type="protein sequence ID" value="ENSGMOP00000013683.2"/>
    <property type="gene ID" value="ENSGMOG00000012784.2"/>
</dbReference>
<dbReference type="InterPro" id="IPR018464">
    <property type="entry name" value="CENP-O"/>
</dbReference>
<keyword evidence="6" id="KW-0539">Nucleus</keyword>
<dbReference type="GO" id="GO:0005634">
    <property type="term" value="C:nucleus"/>
    <property type="evidence" value="ECO:0007669"/>
    <property type="project" value="UniProtKB-SubCell"/>
</dbReference>
<accession>A0A8C4ZFC3</accession>
<dbReference type="PANTHER" id="PTHR14582:SF1">
    <property type="entry name" value="CENTROMERE PROTEIN O"/>
    <property type="match status" value="1"/>
</dbReference>
<comment type="subcellular location">
    <subcellularLocation>
        <location evidence="2">Chromosome</location>
        <location evidence="2">Centromere</location>
    </subcellularLocation>
    <subcellularLocation>
        <location evidence="1">Nucleus</location>
    </subcellularLocation>
</comment>
<proteinExistence type="inferred from homology"/>
<dbReference type="GO" id="GO:0031511">
    <property type="term" value="C:Mis6-Sim4 complex"/>
    <property type="evidence" value="ECO:0007669"/>
    <property type="project" value="TreeGrafter"/>
</dbReference>
<reference evidence="9" key="2">
    <citation type="submission" date="2025-09" db="UniProtKB">
        <authorList>
            <consortium name="Ensembl"/>
        </authorList>
    </citation>
    <scope>IDENTIFICATION</scope>
</reference>
<protein>
    <recommendedName>
        <fullName evidence="4">Centromere protein O</fullName>
    </recommendedName>
</protein>
<feature type="region of interest" description="Disordered" evidence="8">
    <location>
        <begin position="1"/>
        <end position="23"/>
    </location>
</feature>
<evidence type="ECO:0000256" key="8">
    <source>
        <dbReference type="SAM" id="MobiDB-lite"/>
    </source>
</evidence>
<keyword evidence="10" id="KW-1185">Reference proteome</keyword>
<dbReference type="PANTHER" id="PTHR14582">
    <property type="entry name" value="INNER KINETOCHORE SUBUNIT MAL2"/>
    <property type="match status" value="1"/>
</dbReference>
<evidence type="ECO:0000256" key="4">
    <source>
        <dbReference type="ARBA" id="ARBA00016395"/>
    </source>
</evidence>
<name>A0A8C4ZFC3_GADMO</name>
<evidence type="ECO:0000256" key="5">
    <source>
        <dbReference type="ARBA" id="ARBA00022454"/>
    </source>
</evidence>
<dbReference type="AlphaFoldDB" id="A0A8C4ZFC3"/>
<evidence type="ECO:0000256" key="1">
    <source>
        <dbReference type="ARBA" id="ARBA00004123"/>
    </source>
</evidence>
<comment type="similarity">
    <text evidence="3">Belongs to the CENP-O/MCM21 family.</text>
</comment>
<evidence type="ECO:0000256" key="3">
    <source>
        <dbReference type="ARBA" id="ARBA00007321"/>
    </source>
</evidence>
<keyword evidence="5" id="KW-0158">Chromosome</keyword>
<evidence type="ECO:0000313" key="10">
    <source>
        <dbReference type="Proteomes" id="UP000694546"/>
    </source>
</evidence>
<sequence>MVQEMGSDDPGRSTRGEGAEGSEGSVNSQLLQLMARHAQLTDRLHAHHLIGGYDIIETRQGKGVCVSVATSYEGVYLERYSLEMVMAPAVKIVRHDVPVFVPLARLAEKDGALQHHLTGFLGELGRLLDGYAGRRQQLRLLKHVSVTVIESNAPCSLLVLTLTAPRTPPLGDVAVLCKLHYSDHTRCLPEEVTVESEGRTVALHRISLLLKSFIDGNIILLTMKSIGKCLAQRQYIEVAF</sequence>
<feature type="compositionally biased region" description="Basic and acidic residues" evidence="8">
    <location>
        <begin position="9"/>
        <end position="18"/>
    </location>
</feature>
<keyword evidence="7" id="KW-0137">Centromere</keyword>
<evidence type="ECO:0000256" key="2">
    <source>
        <dbReference type="ARBA" id="ARBA00004584"/>
    </source>
</evidence>
<dbReference type="Proteomes" id="UP000694546">
    <property type="component" value="Chromosome 5"/>
</dbReference>
<organism evidence="9 10">
    <name type="scientific">Gadus morhua</name>
    <name type="common">Atlantic cod</name>
    <dbReference type="NCBI Taxonomy" id="8049"/>
    <lineage>
        <taxon>Eukaryota</taxon>
        <taxon>Metazoa</taxon>
        <taxon>Chordata</taxon>
        <taxon>Craniata</taxon>
        <taxon>Vertebrata</taxon>
        <taxon>Euteleostomi</taxon>
        <taxon>Actinopterygii</taxon>
        <taxon>Neopterygii</taxon>
        <taxon>Teleostei</taxon>
        <taxon>Neoteleostei</taxon>
        <taxon>Acanthomorphata</taxon>
        <taxon>Zeiogadaria</taxon>
        <taxon>Gadariae</taxon>
        <taxon>Gadiformes</taxon>
        <taxon>Gadoidei</taxon>
        <taxon>Gadidae</taxon>
        <taxon>Gadus</taxon>
    </lineage>
</organism>